<reference evidence="8 9" key="1">
    <citation type="journal article" date="2018" name="Sci. Rep.">
        <title>Genomic signatures of local adaptation to the degree of environmental predictability in rotifers.</title>
        <authorList>
            <person name="Franch-Gras L."/>
            <person name="Hahn C."/>
            <person name="Garcia-Roger E.M."/>
            <person name="Carmona M.J."/>
            <person name="Serra M."/>
            <person name="Gomez A."/>
        </authorList>
    </citation>
    <scope>NUCLEOTIDE SEQUENCE [LARGE SCALE GENOMIC DNA]</scope>
    <source>
        <strain evidence="8">HYR1</strain>
    </source>
</reference>
<evidence type="ECO:0000313" key="8">
    <source>
        <dbReference type="EMBL" id="RNA42367.1"/>
    </source>
</evidence>
<comment type="subcellular location">
    <subcellularLocation>
        <location evidence="1">Membrane</location>
        <topology evidence="1">Multi-pass membrane protein</topology>
    </subcellularLocation>
</comment>
<comment type="caution">
    <text evidence="8">The sequence shown here is derived from an EMBL/GenBank/DDBJ whole genome shotgun (WGS) entry which is preliminary data.</text>
</comment>
<dbReference type="GO" id="GO:0016020">
    <property type="term" value="C:membrane"/>
    <property type="evidence" value="ECO:0007669"/>
    <property type="project" value="UniProtKB-SubCell"/>
</dbReference>
<feature type="transmembrane region" description="Helical" evidence="7">
    <location>
        <begin position="121"/>
        <end position="139"/>
    </location>
</feature>
<keyword evidence="3 7" id="KW-0812">Transmembrane</keyword>
<organism evidence="8 9">
    <name type="scientific">Brachionus plicatilis</name>
    <name type="common">Marine rotifer</name>
    <name type="synonym">Brachionus muelleri</name>
    <dbReference type="NCBI Taxonomy" id="10195"/>
    <lineage>
        <taxon>Eukaryota</taxon>
        <taxon>Metazoa</taxon>
        <taxon>Spiralia</taxon>
        <taxon>Gnathifera</taxon>
        <taxon>Rotifera</taxon>
        <taxon>Eurotatoria</taxon>
        <taxon>Monogononta</taxon>
        <taxon>Pseudotrocha</taxon>
        <taxon>Ploima</taxon>
        <taxon>Brachionidae</taxon>
        <taxon>Brachionus</taxon>
    </lineage>
</organism>
<gene>
    <name evidence="8" type="ORF">BpHYR1_047677</name>
</gene>
<keyword evidence="6 7" id="KW-0472">Membrane</keyword>
<dbReference type="STRING" id="10195.A0A3M7T357"/>
<dbReference type="GO" id="GO:0036038">
    <property type="term" value="C:MKS complex"/>
    <property type="evidence" value="ECO:0007669"/>
    <property type="project" value="TreeGrafter"/>
</dbReference>
<feature type="transmembrane region" description="Helical" evidence="7">
    <location>
        <begin position="12"/>
        <end position="32"/>
    </location>
</feature>
<proteinExistence type="predicted"/>
<accession>A0A3M7T357</accession>
<feature type="transmembrane region" description="Helical" evidence="7">
    <location>
        <begin position="62"/>
        <end position="82"/>
    </location>
</feature>
<protein>
    <recommendedName>
        <fullName evidence="2">Transmembrane protein 107</fullName>
    </recommendedName>
</protein>
<evidence type="ECO:0000256" key="2">
    <source>
        <dbReference type="ARBA" id="ARBA00015652"/>
    </source>
</evidence>
<dbReference type="OrthoDB" id="2114471at2759"/>
<dbReference type="PANTHER" id="PTHR34341">
    <property type="entry name" value="TRANSMEMBRANE PROTEIN 107"/>
    <property type="match status" value="1"/>
</dbReference>
<feature type="transmembrane region" description="Helical" evidence="7">
    <location>
        <begin position="88"/>
        <end position="109"/>
    </location>
</feature>
<evidence type="ECO:0000256" key="5">
    <source>
        <dbReference type="ARBA" id="ARBA00022989"/>
    </source>
</evidence>
<dbReference type="GO" id="GO:1904491">
    <property type="term" value="P:protein localization to ciliary transition zone"/>
    <property type="evidence" value="ECO:0007669"/>
    <property type="project" value="TreeGrafter"/>
</dbReference>
<evidence type="ECO:0000256" key="1">
    <source>
        <dbReference type="ARBA" id="ARBA00004141"/>
    </source>
</evidence>
<sequence>MFRYYSNVVTILYPLRFIPIICQLVLLILLLLDREENVRMFMNLESQSNTPISNFETLDTEFIIWLSFSIGILVFELISFMFTITSLIFYQTFISILSHSIGVLVLFAFYIQTWPFRDIRWVLGFCTVIPFLTELYAYLDVFSLRRSYI</sequence>
<keyword evidence="5 7" id="KW-1133">Transmembrane helix</keyword>
<evidence type="ECO:0000313" key="9">
    <source>
        <dbReference type="Proteomes" id="UP000276133"/>
    </source>
</evidence>
<dbReference type="AlphaFoldDB" id="A0A3M7T357"/>
<dbReference type="PANTHER" id="PTHR34341:SF1">
    <property type="entry name" value="TRANSMEMBRANE PROTEIN 107"/>
    <property type="match status" value="1"/>
</dbReference>
<evidence type="ECO:0000256" key="3">
    <source>
        <dbReference type="ARBA" id="ARBA00022692"/>
    </source>
</evidence>
<name>A0A3M7T357_BRAPC</name>
<keyword evidence="9" id="KW-1185">Reference proteome</keyword>
<dbReference type="InterPro" id="IPR029248">
    <property type="entry name" value="TMEM107"/>
</dbReference>
<dbReference type="Proteomes" id="UP000276133">
    <property type="component" value="Unassembled WGS sequence"/>
</dbReference>
<evidence type="ECO:0000256" key="4">
    <source>
        <dbReference type="ARBA" id="ARBA00022794"/>
    </source>
</evidence>
<evidence type="ECO:0000256" key="6">
    <source>
        <dbReference type="ARBA" id="ARBA00023136"/>
    </source>
</evidence>
<dbReference type="Pfam" id="PF14995">
    <property type="entry name" value="TMEM107"/>
    <property type="match status" value="1"/>
</dbReference>
<evidence type="ECO:0000256" key="7">
    <source>
        <dbReference type="SAM" id="Phobius"/>
    </source>
</evidence>
<dbReference type="GO" id="GO:1905515">
    <property type="term" value="P:non-motile cilium assembly"/>
    <property type="evidence" value="ECO:0007669"/>
    <property type="project" value="TreeGrafter"/>
</dbReference>
<dbReference type="EMBL" id="REGN01000371">
    <property type="protein sequence ID" value="RNA42367.1"/>
    <property type="molecule type" value="Genomic_DNA"/>
</dbReference>
<keyword evidence="4" id="KW-0970">Cilium biogenesis/degradation</keyword>